<name>A0AAW0LBJ5_QUESU</name>
<organism evidence="2 3">
    <name type="scientific">Quercus suber</name>
    <name type="common">Cork oak</name>
    <dbReference type="NCBI Taxonomy" id="58331"/>
    <lineage>
        <taxon>Eukaryota</taxon>
        <taxon>Viridiplantae</taxon>
        <taxon>Streptophyta</taxon>
        <taxon>Embryophyta</taxon>
        <taxon>Tracheophyta</taxon>
        <taxon>Spermatophyta</taxon>
        <taxon>Magnoliopsida</taxon>
        <taxon>eudicotyledons</taxon>
        <taxon>Gunneridae</taxon>
        <taxon>Pentapetalae</taxon>
        <taxon>rosids</taxon>
        <taxon>fabids</taxon>
        <taxon>Fagales</taxon>
        <taxon>Fagaceae</taxon>
        <taxon>Quercus</taxon>
    </lineage>
</organism>
<protein>
    <submittedName>
        <fullName evidence="2">Uncharacterized protein</fullName>
    </submittedName>
</protein>
<keyword evidence="3" id="KW-1185">Reference proteome</keyword>
<evidence type="ECO:0000313" key="2">
    <source>
        <dbReference type="EMBL" id="KAK7848827.1"/>
    </source>
</evidence>
<evidence type="ECO:0000256" key="1">
    <source>
        <dbReference type="SAM" id="MobiDB-lite"/>
    </source>
</evidence>
<sequence>MHAKHKEEIAELHARYKVEITEAVTDATRNILDQLQPFLNTLSVSQNTTNVVSSEGSNAENDLEKSKPRNDFVENKSDQKDKPAATNFSVDTGNFKA</sequence>
<accession>A0AAW0LBJ5</accession>
<gene>
    <name evidence="2" type="ORF">CFP56_004234</name>
</gene>
<dbReference type="Proteomes" id="UP000237347">
    <property type="component" value="Unassembled WGS sequence"/>
</dbReference>
<evidence type="ECO:0000313" key="3">
    <source>
        <dbReference type="Proteomes" id="UP000237347"/>
    </source>
</evidence>
<feature type="compositionally biased region" description="Basic and acidic residues" evidence="1">
    <location>
        <begin position="62"/>
        <end position="83"/>
    </location>
</feature>
<feature type="region of interest" description="Disordered" evidence="1">
    <location>
        <begin position="50"/>
        <end position="97"/>
    </location>
</feature>
<comment type="caution">
    <text evidence="2">The sequence shown here is derived from an EMBL/GenBank/DDBJ whole genome shotgun (WGS) entry which is preliminary data.</text>
</comment>
<dbReference type="EMBL" id="PKMF04000122">
    <property type="protein sequence ID" value="KAK7848827.1"/>
    <property type="molecule type" value="Genomic_DNA"/>
</dbReference>
<feature type="compositionally biased region" description="Polar residues" evidence="1">
    <location>
        <begin position="86"/>
        <end position="97"/>
    </location>
</feature>
<reference evidence="2 3" key="1">
    <citation type="journal article" date="2018" name="Sci. Data">
        <title>The draft genome sequence of cork oak.</title>
        <authorList>
            <person name="Ramos A.M."/>
            <person name="Usie A."/>
            <person name="Barbosa P."/>
            <person name="Barros P.M."/>
            <person name="Capote T."/>
            <person name="Chaves I."/>
            <person name="Simoes F."/>
            <person name="Abreu I."/>
            <person name="Carrasquinho I."/>
            <person name="Faro C."/>
            <person name="Guimaraes J.B."/>
            <person name="Mendonca D."/>
            <person name="Nobrega F."/>
            <person name="Rodrigues L."/>
            <person name="Saibo N.J.M."/>
            <person name="Varela M.C."/>
            <person name="Egas C."/>
            <person name="Matos J."/>
            <person name="Miguel C.M."/>
            <person name="Oliveira M.M."/>
            <person name="Ricardo C.P."/>
            <person name="Goncalves S."/>
        </authorList>
    </citation>
    <scope>NUCLEOTIDE SEQUENCE [LARGE SCALE GENOMIC DNA]</scope>
    <source>
        <strain evidence="3">cv. HL8</strain>
    </source>
</reference>
<dbReference type="AlphaFoldDB" id="A0AAW0LBJ5"/>
<proteinExistence type="predicted"/>